<dbReference type="Proteomes" id="UP000035425">
    <property type="component" value="Unassembled WGS sequence"/>
</dbReference>
<keyword evidence="8" id="KW-0813">Transport</keyword>
<accession>A0ABR5F2Q4</accession>
<feature type="transmembrane region" description="Helical" evidence="8">
    <location>
        <begin position="482"/>
        <end position="504"/>
    </location>
</feature>
<dbReference type="PANTHER" id="PTHR47019:SF1">
    <property type="entry name" value="LIPID II FLIPPASE MURJ"/>
    <property type="match status" value="1"/>
</dbReference>
<comment type="caution">
    <text evidence="9">The sequence shown here is derived from an EMBL/GenBank/DDBJ whole genome shotgun (WGS) entry which is preliminary data.</text>
</comment>
<evidence type="ECO:0000256" key="6">
    <source>
        <dbReference type="ARBA" id="ARBA00022989"/>
    </source>
</evidence>
<feature type="transmembrane region" description="Helical" evidence="8">
    <location>
        <begin position="161"/>
        <end position="181"/>
    </location>
</feature>
<dbReference type="Pfam" id="PF03023">
    <property type="entry name" value="MurJ"/>
    <property type="match status" value="1"/>
</dbReference>
<dbReference type="InterPro" id="IPR051050">
    <property type="entry name" value="Lipid_II_flippase_MurJ/MviN"/>
</dbReference>
<feature type="transmembrane region" description="Helical" evidence="8">
    <location>
        <begin position="126"/>
        <end position="149"/>
    </location>
</feature>
<evidence type="ECO:0000256" key="7">
    <source>
        <dbReference type="ARBA" id="ARBA00023136"/>
    </source>
</evidence>
<dbReference type="NCBIfam" id="TIGR01695">
    <property type="entry name" value="murJ_mviN"/>
    <property type="match status" value="1"/>
</dbReference>
<evidence type="ECO:0000256" key="2">
    <source>
        <dbReference type="ARBA" id="ARBA00022475"/>
    </source>
</evidence>
<name>A0ABR5F2Q4_9ACTN</name>
<organism evidence="9 10">
    <name type="scientific">Protofrankia coriariae</name>
    <dbReference type="NCBI Taxonomy" id="1562887"/>
    <lineage>
        <taxon>Bacteria</taxon>
        <taxon>Bacillati</taxon>
        <taxon>Actinomycetota</taxon>
        <taxon>Actinomycetes</taxon>
        <taxon>Frankiales</taxon>
        <taxon>Frankiaceae</taxon>
        <taxon>Protofrankia</taxon>
    </lineage>
</organism>
<comment type="function">
    <text evidence="8">Involved in peptidoglycan biosynthesis. Transports lipid-linked peptidoglycan precursors from the inner to the outer leaflet of the cytoplasmic membrane.</text>
</comment>
<gene>
    <name evidence="8" type="primary">murJ</name>
    <name evidence="9" type="ORF">FrCorBMG51_14635</name>
</gene>
<feature type="transmembrane region" description="Helical" evidence="8">
    <location>
        <begin position="390"/>
        <end position="410"/>
    </location>
</feature>
<comment type="similarity">
    <text evidence="8">Belongs to the MurJ/MviN family.</text>
</comment>
<proteinExistence type="inferred from homology"/>
<evidence type="ECO:0000256" key="1">
    <source>
        <dbReference type="ARBA" id="ARBA00004651"/>
    </source>
</evidence>
<dbReference type="EMBL" id="JWIO01000022">
    <property type="protein sequence ID" value="KLL10987.1"/>
    <property type="molecule type" value="Genomic_DNA"/>
</dbReference>
<feature type="transmembrane region" description="Helical" evidence="8">
    <location>
        <begin position="314"/>
        <end position="338"/>
    </location>
</feature>
<feature type="transmembrane region" description="Helical" evidence="8">
    <location>
        <begin position="50"/>
        <end position="69"/>
    </location>
</feature>
<evidence type="ECO:0000256" key="4">
    <source>
        <dbReference type="ARBA" id="ARBA00022960"/>
    </source>
</evidence>
<keyword evidence="6 8" id="KW-1133">Transmembrane helix</keyword>
<protein>
    <recommendedName>
        <fullName evidence="8">Probable lipid II flippase MurJ</fullName>
    </recommendedName>
</protein>
<evidence type="ECO:0000256" key="8">
    <source>
        <dbReference type="HAMAP-Rule" id="MF_02078"/>
    </source>
</evidence>
<reference evidence="9 10" key="1">
    <citation type="submission" date="2014-12" db="EMBL/GenBank/DDBJ databases">
        <title>Frankia sp. BMG5.1 draft genome.</title>
        <authorList>
            <person name="Gtari M."/>
            <person name="Ghodhbane-Gtari F."/>
            <person name="Nouioui I."/>
            <person name="Ktari A."/>
            <person name="Hezbri K."/>
            <person name="Mimouni W."/>
            <person name="Sbissi I."/>
            <person name="Ayari A."/>
            <person name="Yamanaka T."/>
            <person name="Normand P."/>
            <person name="Tisa L.S."/>
            <person name="Boudabous A."/>
        </authorList>
    </citation>
    <scope>NUCLEOTIDE SEQUENCE [LARGE SCALE GENOMIC DNA]</scope>
    <source>
        <strain evidence="9 10">BMG5.1</strain>
    </source>
</reference>
<feature type="transmembrane region" description="Helical" evidence="8">
    <location>
        <begin position="21"/>
        <end position="44"/>
    </location>
</feature>
<feature type="transmembrane region" description="Helical" evidence="8">
    <location>
        <begin position="450"/>
        <end position="476"/>
    </location>
</feature>
<keyword evidence="4 8" id="KW-0133">Cell shape</keyword>
<feature type="transmembrane region" description="Helical" evidence="8">
    <location>
        <begin position="416"/>
        <end position="438"/>
    </location>
</feature>
<keyword evidence="3 8" id="KW-0812">Transmembrane</keyword>
<evidence type="ECO:0000313" key="10">
    <source>
        <dbReference type="Proteomes" id="UP000035425"/>
    </source>
</evidence>
<keyword evidence="10" id="KW-1185">Reference proteome</keyword>
<feature type="transmembrane region" description="Helical" evidence="8">
    <location>
        <begin position="81"/>
        <end position="114"/>
    </location>
</feature>
<comment type="subcellular location">
    <subcellularLocation>
        <location evidence="1 8">Cell membrane</location>
        <topology evidence="1 8">Multi-pass membrane protein</topology>
    </subcellularLocation>
</comment>
<evidence type="ECO:0000313" key="9">
    <source>
        <dbReference type="EMBL" id="KLL10987.1"/>
    </source>
</evidence>
<dbReference type="PANTHER" id="PTHR47019">
    <property type="entry name" value="LIPID II FLIPPASE MURJ"/>
    <property type="match status" value="1"/>
</dbReference>
<keyword evidence="7 8" id="KW-0472">Membrane</keyword>
<dbReference type="PRINTS" id="PR01806">
    <property type="entry name" value="VIRFACTRMVIN"/>
</dbReference>
<keyword evidence="2 8" id="KW-1003">Cell membrane</keyword>
<feature type="transmembrane region" description="Helical" evidence="8">
    <location>
        <begin position="272"/>
        <end position="293"/>
    </location>
</feature>
<feature type="transmembrane region" description="Helical" evidence="8">
    <location>
        <begin position="193"/>
        <end position="218"/>
    </location>
</feature>
<sequence>MTLGRASGTMAIGTVASRASGFLRTVAIAAAIGTGAVGDAYNVANTTPNILYDLLLGGVLSSVIVPVLVRAAREDEDGGEAFASSLLTLVVLGLGVIVVVATMAAPAIVGVYLVAGGAEQDLAVTFLRWFLPQVIFYGLGATIGAILNVRQSFAAPMFTPVLNNLIVIATCVAFIFVPGPRPPTVGGISDTQITVLAAGTTLGVVVMTFALLPSLRAVGFRYRPRLDLTHPGLRQAMRLAGWTLLYVAISQVGYLVIVRLASSTTAYTVYTYGYQIFQLPYAIVAVSVITALLPRMSVHAADNRRDLVRQDLSTGTRLAAVVIVPAALALLALGRPIAVALFNHGAVSHAEALRIGDTLAAFAVALVPFSLFQVQLRVFYAQQDSRTPALVNMGIVATNIAGAAALSALLPDRLRSVALALAFAVSYLVGVAVSSVLLRGRLGGIDAGRIARMLTQVTIAGGLGAVVAAGVCALVREALGQGWLGSGVSVVLACAVGLPVYLVAIVRMRLPEMAALATTVRGRFGSRSTH</sequence>
<dbReference type="InterPro" id="IPR004268">
    <property type="entry name" value="MurJ"/>
</dbReference>
<dbReference type="CDD" id="cd13123">
    <property type="entry name" value="MATE_MurJ_like"/>
    <property type="match status" value="1"/>
</dbReference>
<comment type="pathway">
    <text evidence="8">Cell wall biogenesis; peptidoglycan biosynthesis.</text>
</comment>
<dbReference type="HAMAP" id="MF_02078">
    <property type="entry name" value="MurJ_MviN"/>
    <property type="match status" value="1"/>
</dbReference>
<feature type="transmembrane region" description="Helical" evidence="8">
    <location>
        <begin position="239"/>
        <end position="260"/>
    </location>
</feature>
<keyword evidence="8" id="KW-0961">Cell wall biogenesis/degradation</keyword>
<evidence type="ECO:0000256" key="5">
    <source>
        <dbReference type="ARBA" id="ARBA00022984"/>
    </source>
</evidence>
<evidence type="ECO:0000256" key="3">
    <source>
        <dbReference type="ARBA" id="ARBA00022692"/>
    </source>
</evidence>
<feature type="transmembrane region" description="Helical" evidence="8">
    <location>
        <begin position="358"/>
        <end position="378"/>
    </location>
</feature>
<keyword evidence="5 8" id="KW-0573">Peptidoglycan synthesis</keyword>